<dbReference type="SMART" id="SM00895">
    <property type="entry name" value="FCD"/>
    <property type="match status" value="1"/>
</dbReference>
<protein>
    <submittedName>
        <fullName evidence="7">FadR family transcriptional regulator</fullName>
    </submittedName>
</protein>
<keyword evidence="4" id="KW-0175">Coiled coil</keyword>
<evidence type="ECO:0000313" key="7">
    <source>
        <dbReference type="EMBL" id="QQX26924.1"/>
    </source>
</evidence>
<dbReference type="Proteomes" id="UP000595512">
    <property type="component" value="Chromosome"/>
</dbReference>
<dbReference type="InterPro" id="IPR011711">
    <property type="entry name" value="GntR_C"/>
</dbReference>
<feature type="coiled-coil region" evidence="4">
    <location>
        <begin position="103"/>
        <end position="140"/>
    </location>
</feature>
<dbReference type="PATRIC" id="fig|46224.3.peg.1910"/>
<dbReference type="PANTHER" id="PTHR43537:SF47">
    <property type="entry name" value="REGULATORY PROTEIN GNTR HTH"/>
    <property type="match status" value="1"/>
</dbReference>
<feature type="domain" description="HTH gntR-type" evidence="5">
    <location>
        <begin position="9"/>
        <end position="77"/>
    </location>
</feature>
<dbReference type="InterPro" id="IPR036390">
    <property type="entry name" value="WH_DNA-bd_sf"/>
</dbReference>
<dbReference type="CDD" id="cd07377">
    <property type="entry name" value="WHTH_GntR"/>
    <property type="match status" value="1"/>
</dbReference>
<dbReference type="Gene3D" id="1.20.120.530">
    <property type="entry name" value="GntR ligand-binding domain-like"/>
    <property type="match status" value="1"/>
</dbReference>
<dbReference type="AlphaFoldDB" id="A0A150LIU1"/>
<dbReference type="EMBL" id="CP066701">
    <property type="protein sequence ID" value="QQX26924.1"/>
    <property type="molecule type" value="Genomic_DNA"/>
</dbReference>
<dbReference type="EMBL" id="LQYN01000003">
    <property type="protein sequence ID" value="KYD11662.1"/>
    <property type="molecule type" value="Genomic_DNA"/>
</dbReference>
<dbReference type="SUPFAM" id="SSF48008">
    <property type="entry name" value="GntR ligand-binding domain-like"/>
    <property type="match status" value="1"/>
</dbReference>
<keyword evidence="1" id="KW-0805">Transcription regulation</keyword>
<dbReference type="PROSITE" id="PS50949">
    <property type="entry name" value="HTH_GNTR"/>
    <property type="match status" value="1"/>
</dbReference>
<name>A0A150LIU1_9BACI</name>
<dbReference type="Pfam" id="PF07729">
    <property type="entry name" value="FCD"/>
    <property type="match status" value="1"/>
</dbReference>
<dbReference type="InterPro" id="IPR008920">
    <property type="entry name" value="TF_FadR/GntR_C"/>
</dbReference>
<organism evidence="6 8">
    <name type="scientific">Heyndrickxia sporothermodurans</name>
    <dbReference type="NCBI Taxonomy" id="46224"/>
    <lineage>
        <taxon>Bacteria</taxon>
        <taxon>Bacillati</taxon>
        <taxon>Bacillota</taxon>
        <taxon>Bacilli</taxon>
        <taxon>Bacillales</taxon>
        <taxon>Bacillaceae</taxon>
        <taxon>Heyndrickxia</taxon>
    </lineage>
</organism>
<dbReference type="RefSeq" id="WP_066225812.1">
    <property type="nucleotide sequence ID" value="NZ_CP066701.1"/>
</dbReference>
<dbReference type="Gene3D" id="1.10.10.10">
    <property type="entry name" value="Winged helix-like DNA-binding domain superfamily/Winged helix DNA-binding domain"/>
    <property type="match status" value="1"/>
</dbReference>
<evidence type="ECO:0000256" key="3">
    <source>
        <dbReference type="ARBA" id="ARBA00023163"/>
    </source>
</evidence>
<reference evidence="6 8" key="1">
    <citation type="submission" date="2016-01" db="EMBL/GenBank/DDBJ databases">
        <title>Genome Sequences of Twelve Sporeforming Bacillus Species Isolated from Foods.</title>
        <authorList>
            <person name="Berendsen E.M."/>
            <person name="Wells-Bennik M.H."/>
            <person name="Krawcyk A.O."/>
            <person name="De Jong A."/>
            <person name="Holsappel S."/>
            <person name="Eijlander R.T."/>
            <person name="Kuipers O.P."/>
        </authorList>
    </citation>
    <scope>NUCLEOTIDE SEQUENCE [LARGE SCALE GENOMIC DNA]</scope>
    <source>
        <strain evidence="6 8">B4102</strain>
    </source>
</reference>
<keyword evidence="2" id="KW-0238">DNA-binding</keyword>
<reference evidence="7 9" key="2">
    <citation type="submission" date="2020-12" db="EMBL/GenBank/DDBJ databases">
        <title>Taxonomic evaluation of the Bacillus sporothermodurans group of bacteria based on whole genome sequences.</title>
        <authorList>
            <person name="Fiedler G."/>
            <person name="Herbstmann A.-D."/>
            <person name="Doll E."/>
            <person name="Wenning M."/>
            <person name="Brinks E."/>
            <person name="Kabisch J."/>
            <person name="Breitenwieser F."/>
            <person name="Lappann M."/>
            <person name="Boehnlein C."/>
            <person name="Franz C."/>
        </authorList>
    </citation>
    <scope>NUCLEOTIDE SEQUENCE [LARGE SCALE GENOMIC DNA]</scope>
    <source>
        <strain evidence="7 9">DSM 10599</strain>
    </source>
</reference>
<keyword evidence="8" id="KW-1185">Reference proteome</keyword>
<sequence length="225" mass="25316">MDISKTNRLSLVEQIVSQMETLIESNSWPVGSRIPPELELMQQFDVSRNTLREAIRALVHAGLLQTKQGSGTFVCSSSVLGAALEKRIQKANLLETLEVRHALEREAAQLAAMRRDKEDINRLQEKLKACQIAAEQGNSKLYVEADFELHKSIVEASHNSILIDLYEHMTIPLQTSIQNLADITTHTDFHIGIHEKLIEAILEQNSSQATDSVNEYIAQFKETLK</sequence>
<dbReference type="SMART" id="SM00345">
    <property type="entry name" value="HTH_GNTR"/>
    <property type="match status" value="1"/>
</dbReference>
<dbReference type="PRINTS" id="PR00035">
    <property type="entry name" value="HTHGNTR"/>
</dbReference>
<evidence type="ECO:0000313" key="6">
    <source>
        <dbReference type="EMBL" id="KYD11662.1"/>
    </source>
</evidence>
<dbReference type="SUPFAM" id="SSF46785">
    <property type="entry name" value="Winged helix' DNA-binding domain"/>
    <property type="match status" value="1"/>
</dbReference>
<evidence type="ECO:0000259" key="5">
    <source>
        <dbReference type="PROSITE" id="PS50949"/>
    </source>
</evidence>
<proteinExistence type="predicted"/>
<evidence type="ECO:0000256" key="2">
    <source>
        <dbReference type="ARBA" id="ARBA00023125"/>
    </source>
</evidence>
<dbReference type="Pfam" id="PF00392">
    <property type="entry name" value="GntR"/>
    <property type="match status" value="1"/>
</dbReference>
<dbReference type="KEGG" id="hspo:JGZ69_09175"/>
<dbReference type="OrthoDB" id="9782299at2"/>
<dbReference type="InterPro" id="IPR036388">
    <property type="entry name" value="WH-like_DNA-bd_sf"/>
</dbReference>
<accession>A0A150LIU1</accession>
<evidence type="ECO:0000313" key="9">
    <source>
        <dbReference type="Proteomes" id="UP000595512"/>
    </source>
</evidence>
<evidence type="ECO:0000256" key="1">
    <source>
        <dbReference type="ARBA" id="ARBA00023015"/>
    </source>
</evidence>
<dbReference type="PANTHER" id="PTHR43537">
    <property type="entry name" value="TRANSCRIPTIONAL REGULATOR, GNTR FAMILY"/>
    <property type="match status" value="1"/>
</dbReference>
<evidence type="ECO:0000313" key="8">
    <source>
        <dbReference type="Proteomes" id="UP000075666"/>
    </source>
</evidence>
<evidence type="ECO:0000256" key="4">
    <source>
        <dbReference type="SAM" id="Coils"/>
    </source>
</evidence>
<gene>
    <name evidence="6" type="ORF">B4102_2102</name>
    <name evidence="7" type="ORF">JGZ69_09175</name>
</gene>
<dbReference type="Proteomes" id="UP000075666">
    <property type="component" value="Unassembled WGS sequence"/>
</dbReference>
<dbReference type="GO" id="GO:0003677">
    <property type="term" value="F:DNA binding"/>
    <property type="evidence" value="ECO:0007669"/>
    <property type="project" value="UniProtKB-KW"/>
</dbReference>
<dbReference type="STRING" id="46224.B4102_2102"/>
<dbReference type="InterPro" id="IPR000524">
    <property type="entry name" value="Tscrpt_reg_HTH_GntR"/>
</dbReference>
<keyword evidence="3" id="KW-0804">Transcription</keyword>
<dbReference type="GO" id="GO:0003700">
    <property type="term" value="F:DNA-binding transcription factor activity"/>
    <property type="evidence" value="ECO:0007669"/>
    <property type="project" value="InterPro"/>
</dbReference>